<dbReference type="Gene3D" id="1.10.3120.10">
    <property type="entry name" value="Trigger factor, C-terminal domain"/>
    <property type="match status" value="1"/>
</dbReference>
<dbReference type="EMBL" id="AP025564">
    <property type="protein sequence ID" value="BDE95666.1"/>
    <property type="molecule type" value="Genomic_DNA"/>
</dbReference>
<evidence type="ECO:0000259" key="4">
    <source>
        <dbReference type="Pfam" id="PF05698"/>
    </source>
</evidence>
<evidence type="ECO:0000256" key="1">
    <source>
        <dbReference type="ARBA" id="ARBA00023110"/>
    </source>
</evidence>
<dbReference type="Pfam" id="PF05698">
    <property type="entry name" value="Trigger_C"/>
    <property type="match status" value="1"/>
</dbReference>
<protein>
    <recommendedName>
        <fullName evidence="4">Trigger factor C-terminal domain-containing protein</fullName>
    </recommendedName>
</protein>
<evidence type="ECO:0000256" key="3">
    <source>
        <dbReference type="SAM" id="MobiDB-lite"/>
    </source>
</evidence>
<feature type="domain" description="Trigger factor C-terminal" evidence="4">
    <location>
        <begin position="99"/>
        <end position="252"/>
    </location>
</feature>
<dbReference type="SUPFAM" id="SSF109998">
    <property type="entry name" value="Triger factor/SurA peptide-binding domain-like"/>
    <property type="match status" value="1"/>
</dbReference>
<accession>A0ABN6MH89</accession>
<evidence type="ECO:0000313" key="6">
    <source>
        <dbReference type="Proteomes" id="UP001320544"/>
    </source>
</evidence>
<organism evidence="5 6">
    <name type="scientific">Raoultibacter timonensis</name>
    <dbReference type="NCBI Taxonomy" id="1907662"/>
    <lineage>
        <taxon>Bacteria</taxon>
        <taxon>Bacillati</taxon>
        <taxon>Actinomycetota</taxon>
        <taxon>Coriobacteriia</taxon>
        <taxon>Eggerthellales</taxon>
        <taxon>Eggerthellaceae</taxon>
        <taxon>Raoultibacter</taxon>
    </lineage>
</organism>
<dbReference type="InterPro" id="IPR037041">
    <property type="entry name" value="Trigger_fac_C_sf"/>
</dbReference>
<keyword evidence="6" id="KW-1185">Reference proteome</keyword>
<keyword evidence="1" id="KW-0697">Rotamase</keyword>
<evidence type="ECO:0000313" key="5">
    <source>
        <dbReference type="EMBL" id="BDE95666.1"/>
    </source>
</evidence>
<dbReference type="InterPro" id="IPR008880">
    <property type="entry name" value="Trigger_fac_C"/>
</dbReference>
<reference evidence="5 6" key="1">
    <citation type="submission" date="2022-01" db="EMBL/GenBank/DDBJ databases">
        <title>Novel bile acid biosynthetic pathways are enriched in the microbiome of centenarians.</title>
        <authorList>
            <person name="Sato Y."/>
            <person name="Atarashi K."/>
            <person name="Plichta R.D."/>
            <person name="Arai Y."/>
            <person name="Sasajima S."/>
            <person name="Kearney M.S."/>
            <person name="Suda W."/>
            <person name="Takeshita K."/>
            <person name="Sasaki T."/>
            <person name="Okamoto S."/>
            <person name="Skelly N.A."/>
            <person name="Okamura Y."/>
            <person name="Vlamakis H."/>
            <person name="Li Y."/>
            <person name="Tanoue T."/>
            <person name="Takei H."/>
            <person name="Nittono H."/>
            <person name="Narushima S."/>
            <person name="Irie J."/>
            <person name="Itoh H."/>
            <person name="Moriya K."/>
            <person name="Sugiura Y."/>
            <person name="Suematsu M."/>
            <person name="Moritoki N."/>
            <person name="Shibata S."/>
            <person name="Littman R.D."/>
            <person name="Fischbach A.M."/>
            <person name="Uwamino Y."/>
            <person name="Inoue T."/>
            <person name="Honda A."/>
            <person name="Hattori M."/>
            <person name="Murai T."/>
            <person name="Xavier J.R."/>
            <person name="Hirose N."/>
            <person name="Honda K."/>
        </authorList>
    </citation>
    <scope>NUCLEOTIDE SEQUENCE [LARGE SCALE GENOMIC DNA]</scope>
    <source>
        <strain evidence="5 6">CE91-St30</strain>
    </source>
</reference>
<proteinExistence type="predicted"/>
<sequence>MRTNEQDKAKLAEQDHEGMTMTTDQPTISENPIDLARFSLSACDRVRIEMPPLSDVTEDDIDAQLFAYVANAPKDSPIKTLGDLDDAWVKANLPMYESIGEVRNAIRASLTKETTVAFDEIRYAKCAEALIERLEGDIPVAVIEAHAETVRARTEEAARAQGVSLARYLEDAHMTSEQYEASLLDEARREIALNIALDKMVEVTATTVPNAELTEYLACEDPARFLEELRESGKVEQARKAAARVKVMRRVIETAEVETEGDES</sequence>
<dbReference type="Proteomes" id="UP001320544">
    <property type="component" value="Chromosome"/>
</dbReference>
<gene>
    <name evidence="5" type="ORF">CE91St30_09990</name>
</gene>
<keyword evidence="2" id="KW-0413">Isomerase</keyword>
<name>A0ABN6MH89_9ACTN</name>
<dbReference type="InterPro" id="IPR027304">
    <property type="entry name" value="Trigger_fact/SurA_dom_sf"/>
</dbReference>
<evidence type="ECO:0000256" key="2">
    <source>
        <dbReference type="ARBA" id="ARBA00023235"/>
    </source>
</evidence>
<feature type="compositionally biased region" description="Basic and acidic residues" evidence="3">
    <location>
        <begin position="1"/>
        <end position="18"/>
    </location>
</feature>
<feature type="region of interest" description="Disordered" evidence="3">
    <location>
        <begin position="1"/>
        <end position="28"/>
    </location>
</feature>